<dbReference type="Gramene" id="ORUFI02G16890.1">
    <property type="protein sequence ID" value="ORUFI02G16890.1"/>
    <property type="gene ID" value="ORUFI02G16890"/>
</dbReference>
<dbReference type="AlphaFoldDB" id="A0A0E0NER0"/>
<sequence length="111" mass="12595">MTVSLMAPSFLARRHAKLPTKETVTSSSTSHRPCRRQQPHRPAPLRQPLAASDQDQVLRTRAADYTLRVGHGERAFAYARLPVFHKLQLARLLLKQGMPFRGHDESEEVSQ</sequence>
<evidence type="ECO:0000313" key="3">
    <source>
        <dbReference type="Proteomes" id="UP000008022"/>
    </source>
</evidence>
<keyword evidence="3" id="KW-1185">Reference proteome</keyword>
<reference evidence="3" key="1">
    <citation type="submission" date="2013-06" db="EMBL/GenBank/DDBJ databases">
        <authorList>
            <person name="Zhao Q."/>
        </authorList>
    </citation>
    <scope>NUCLEOTIDE SEQUENCE</scope>
    <source>
        <strain evidence="3">cv. W1943</strain>
    </source>
</reference>
<dbReference type="Proteomes" id="UP000008022">
    <property type="component" value="Unassembled WGS sequence"/>
</dbReference>
<dbReference type="EnsemblPlants" id="ORUFI02G16890.1">
    <property type="protein sequence ID" value="ORUFI02G16890.1"/>
    <property type="gene ID" value="ORUFI02G16890"/>
</dbReference>
<feature type="region of interest" description="Disordered" evidence="1">
    <location>
        <begin position="1"/>
        <end position="57"/>
    </location>
</feature>
<reference evidence="2" key="2">
    <citation type="submission" date="2015-06" db="UniProtKB">
        <authorList>
            <consortium name="EnsemblPlants"/>
        </authorList>
    </citation>
    <scope>IDENTIFICATION</scope>
</reference>
<organism evidence="2 3">
    <name type="scientific">Oryza rufipogon</name>
    <name type="common">Brownbeard rice</name>
    <name type="synonym">Asian wild rice</name>
    <dbReference type="NCBI Taxonomy" id="4529"/>
    <lineage>
        <taxon>Eukaryota</taxon>
        <taxon>Viridiplantae</taxon>
        <taxon>Streptophyta</taxon>
        <taxon>Embryophyta</taxon>
        <taxon>Tracheophyta</taxon>
        <taxon>Spermatophyta</taxon>
        <taxon>Magnoliopsida</taxon>
        <taxon>Liliopsida</taxon>
        <taxon>Poales</taxon>
        <taxon>Poaceae</taxon>
        <taxon>BOP clade</taxon>
        <taxon>Oryzoideae</taxon>
        <taxon>Oryzeae</taxon>
        <taxon>Oryzinae</taxon>
        <taxon>Oryza</taxon>
    </lineage>
</organism>
<evidence type="ECO:0000313" key="2">
    <source>
        <dbReference type="EnsemblPlants" id="ORUFI02G16890.1"/>
    </source>
</evidence>
<dbReference type="HOGENOM" id="CLU_2162561_0_0_1"/>
<evidence type="ECO:0000256" key="1">
    <source>
        <dbReference type="SAM" id="MobiDB-lite"/>
    </source>
</evidence>
<accession>A0A0E0NER0</accession>
<proteinExistence type="predicted"/>
<name>A0A0E0NER0_ORYRU</name>
<protein>
    <submittedName>
        <fullName evidence="2">Uncharacterized protein</fullName>
    </submittedName>
</protein>